<reference evidence="8" key="1">
    <citation type="submission" date="2020-09" db="EMBL/GenBank/DDBJ databases">
        <title>Genome-Enabled Discovery of Anthraquinone Biosynthesis in Senna tora.</title>
        <authorList>
            <person name="Kang S.-H."/>
            <person name="Pandey R.P."/>
            <person name="Lee C.-M."/>
            <person name="Sim J.-S."/>
            <person name="Jeong J.-T."/>
            <person name="Choi B.-S."/>
            <person name="Jung M."/>
            <person name="Ginzburg D."/>
            <person name="Zhao K."/>
            <person name="Won S.Y."/>
            <person name="Oh T.-J."/>
            <person name="Yu Y."/>
            <person name="Kim N.-H."/>
            <person name="Lee O.R."/>
            <person name="Lee T.-H."/>
            <person name="Bashyal P."/>
            <person name="Kim T.-S."/>
            <person name="Lee W.-H."/>
            <person name="Kawkins C."/>
            <person name="Kim C.-K."/>
            <person name="Kim J.S."/>
            <person name="Ahn B.O."/>
            <person name="Rhee S.Y."/>
            <person name="Sohng J.K."/>
        </authorList>
    </citation>
    <scope>NUCLEOTIDE SEQUENCE</scope>
    <source>
        <tissue evidence="8">Leaf</tissue>
    </source>
</reference>
<dbReference type="SUPFAM" id="SSF55455">
    <property type="entry name" value="SRF-like"/>
    <property type="match status" value="1"/>
</dbReference>
<evidence type="ECO:0000313" key="9">
    <source>
        <dbReference type="Proteomes" id="UP000634136"/>
    </source>
</evidence>
<evidence type="ECO:0000313" key="8">
    <source>
        <dbReference type="EMBL" id="KAF7832255.1"/>
    </source>
</evidence>
<evidence type="ECO:0000256" key="4">
    <source>
        <dbReference type="ARBA" id="ARBA00023163"/>
    </source>
</evidence>
<comment type="subcellular location">
    <subcellularLocation>
        <location evidence="1">Nucleus</location>
    </subcellularLocation>
</comment>
<dbReference type="InterPro" id="IPR002100">
    <property type="entry name" value="TF_MADSbox"/>
</dbReference>
<dbReference type="Pfam" id="PF00319">
    <property type="entry name" value="SRF-TF"/>
    <property type="match status" value="1"/>
</dbReference>
<dbReference type="SMART" id="SM00432">
    <property type="entry name" value="MADS"/>
    <property type="match status" value="1"/>
</dbReference>
<dbReference type="EMBL" id="JAAIUW010000005">
    <property type="protein sequence ID" value="KAF7832255.1"/>
    <property type="molecule type" value="Genomic_DNA"/>
</dbReference>
<feature type="domain" description="MADS-box" evidence="7">
    <location>
        <begin position="63"/>
        <end position="112"/>
    </location>
</feature>
<evidence type="ECO:0000256" key="3">
    <source>
        <dbReference type="ARBA" id="ARBA00023125"/>
    </source>
</evidence>
<feature type="region of interest" description="Disordered" evidence="6">
    <location>
        <begin position="133"/>
        <end position="171"/>
    </location>
</feature>
<dbReference type="GO" id="GO:0003677">
    <property type="term" value="F:DNA binding"/>
    <property type="evidence" value="ECO:0007669"/>
    <property type="project" value="UniProtKB-KW"/>
</dbReference>
<dbReference type="OrthoDB" id="1102694at2759"/>
<protein>
    <submittedName>
        <fullName evidence="8">Agamous-like MADS-box protein AGL62</fullName>
    </submittedName>
</protein>
<evidence type="ECO:0000256" key="5">
    <source>
        <dbReference type="ARBA" id="ARBA00023242"/>
    </source>
</evidence>
<dbReference type="InterPro" id="IPR036879">
    <property type="entry name" value="TF_MADSbox_sf"/>
</dbReference>
<gene>
    <name evidence="8" type="ORF">G2W53_014588</name>
</gene>
<evidence type="ECO:0000256" key="2">
    <source>
        <dbReference type="ARBA" id="ARBA00023015"/>
    </source>
</evidence>
<evidence type="ECO:0000256" key="1">
    <source>
        <dbReference type="ARBA" id="ARBA00004123"/>
    </source>
</evidence>
<dbReference type="Gene3D" id="3.40.1810.10">
    <property type="entry name" value="Transcription factor, MADS-box"/>
    <property type="match status" value="1"/>
</dbReference>
<accession>A0A834WTU7</accession>
<name>A0A834WTU7_9FABA</name>
<comment type="caution">
    <text evidence="8">The sequence shown here is derived from an EMBL/GenBank/DDBJ whole genome shotgun (WGS) entry which is preliminary data.</text>
</comment>
<feature type="compositionally biased region" description="Polar residues" evidence="6">
    <location>
        <begin position="136"/>
        <end position="148"/>
    </location>
</feature>
<sequence>MYQMLAPSVKEVMEADRVCLDKVFAIIVGNPDTLLRIVPSRRRQGHPTMENSSEKKKQGMIQDDIEARNVAFLKLKSEIFEKAIELSILCGAELAIFLASPSGEIHCFANPSDNAIIKRYTSTNVDTIIKKEGDSPSCSSMSHSQTLTDCDKHKQRDLDAQVEAEKSKKVE</sequence>
<feature type="compositionally biased region" description="Basic and acidic residues" evidence="6">
    <location>
        <begin position="149"/>
        <end position="171"/>
    </location>
</feature>
<dbReference type="Proteomes" id="UP000634136">
    <property type="component" value="Unassembled WGS sequence"/>
</dbReference>
<keyword evidence="9" id="KW-1185">Reference proteome</keyword>
<keyword evidence="4" id="KW-0804">Transcription</keyword>
<evidence type="ECO:0000256" key="6">
    <source>
        <dbReference type="SAM" id="MobiDB-lite"/>
    </source>
</evidence>
<dbReference type="PROSITE" id="PS50066">
    <property type="entry name" value="MADS_BOX_2"/>
    <property type="match status" value="1"/>
</dbReference>
<dbReference type="AlphaFoldDB" id="A0A834WTU7"/>
<dbReference type="GO" id="GO:0046983">
    <property type="term" value="F:protein dimerization activity"/>
    <property type="evidence" value="ECO:0007669"/>
    <property type="project" value="InterPro"/>
</dbReference>
<organism evidence="8 9">
    <name type="scientific">Senna tora</name>
    <dbReference type="NCBI Taxonomy" id="362788"/>
    <lineage>
        <taxon>Eukaryota</taxon>
        <taxon>Viridiplantae</taxon>
        <taxon>Streptophyta</taxon>
        <taxon>Embryophyta</taxon>
        <taxon>Tracheophyta</taxon>
        <taxon>Spermatophyta</taxon>
        <taxon>Magnoliopsida</taxon>
        <taxon>eudicotyledons</taxon>
        <taxon>Gunneridae</taxon>
        <taxon>Pentapetalae</taxon>
        <taxon>rosids</taxon>
        <taxon>fabids</taxon>
        <taxon>Fabales</taxon>
        <taxon>Fabaceae</taxon>
        <taxon>Caesalpinioideae</taxon>
        <taxon>Cassia clade</taxon>
        <taxon>Senna</taxon>
    </lineage>
</organism>
<dbReference type="GO" id="GO:0005634">
    <property type="term" value="C:nucleus"/>
    <property type="evidence" value="ECO:0007669"/>
    <property type="project" value="UniProtKB-SubCell"/>
</dbReference>
<keyword evidence="2" id="KW-0805">Transcription regulation</keyword>
<proteinExistence type="predicted"/>
<evidence type="ECO:0000259" key="7">
    <source>
        <dbReference type="PROSITE" id="PS50066"/>
    </source>
</evidence>
<keyword evidence="3" id="KW-0238">DNA-binding</keyword>
<keyword evidence="5" id="KW-0539">Nucleus</keyword>
<dbReference type="PRINTS" id="PR00404">
    <property type="entry name" value="MADSDOMAIN"/>
</dbReference>